<name>A0A3M7PEE4_BRAPC</name>
<evidence type="ECO:0000313" key="2">
    <source>
        <dbReference type="Proteomes" id="UP000276133"/>
    </source>
</evidence>
<proteinExistence type="predicted"/>
<accession>A0A3M7PEE4</accession>
<keyword evidence="2" id="KW-1185">Reference proteome</keyword>
<evidence type="ECO:0000313" key="1">
    <source>
        <dbReference type="EMBL" id="RMZ97481.1"/>
    </source>
</evidence>
<dbReference type="Proteomes" id="UP000276133">
    <property type="component" value="Unassembled WGS sequence"/>
</dbReference>
<protein>
    <submittedName>
        <fullName evidence="1">Uncharacterized protein</fullName>
    </submittedName>
</protein>
<comment type="caution">
    <text evidence="1">The sequence shown here is derived from an EMBL/GenBank/DDBJ whole genome shotgun (WGS) entry which is preliminary data.</text>
</comment>
<dbReference type="EMBL" id="REGN01011386">
    <property type="protein sequence ID" value="RMZ97481.1"/>
    <property type="molecule type" value="Genomic_DNA"/>
</dbReference>
<organism evidence="1 2">
    <name type="scientific">Brachionus plicatilis</name>
    <name type="common">Marine rotifer</name>
    <name type="synonym">Brachionus muelleri</name>
    <dbReference type="NCBI Taxonomy" id="10195"/>
    <lineage>
        <taxon>Eukaryota</taxon>
        <taxon>Metazoa</taxon>
        <taxon>Spiralia</taxon>
        <taxon>Gnathifera</taxon>
        <taxon>Rotifera</taxon>
        <taxon>Eurotatoria</taxon>
        <taxon>Monogononta</taxon>
        <taxon>Pseudotrocha</taxon>
        <taxon>Ploima</taxon>
        <taxon>Brachionidae</taxon>
        <taxon>Brachionus</taxon>
    </lineage>
</organism>
<gene>
    <name evidence="1" type="ORF">BpHYR1_030229</name>
</gene>
<reference evidence="1 2" key="1">
    <citation type="journal article" date="2018" name="Sci. Rep.">
        <title>Genomic signatures of local adaptation to the degree of environmental predictability in rotifers.</title>
        <authorList>
            <person name="Franch-Gras L."/>
            <person name="Hahn C."/>
            <person name="Garcia-Roger E.M."/>
            <person name="Carmona M.J."/>
            <person name="Serra M."/>
            <person name="Gomez A."/>
        </authorList>
    </citation>
    <scope>NUCLEOTIDE SEQUENCE [LARGE SCALE GENOMIC DNA]</scope>
    <source>
        <strain evidence="1">HYR1</strain>
    </source>
</reference>
<sequence length="10" mass="1303">MCPIFYLIRF</sequence>